<dbReference type="InterPro" id="IPR014105">
    <property type="entry name" value="Carotenoid/retinoid_OxRdtase"/>
</dbReference>
<dbReference type="Pfam" id="PF01593">
    <property type="entry name" value="Amino_oxidase"/>
    <property type="match status" value="1"/>
</dbReference>
<dbReference type="GO" id="GO:0016627">
    <property type="term" value="F:oxidoreductase activity, acting on the CH-CH group of donors"/>
    <property type="evidence" value="ECO:0007669"/>
    <property type="project" value="UniProtKB-ARBA"/>
</dbReference>
<dbReference type="EMBL" id="KT201085">
    <property type="protein sequence ID" value="ALS56030.1"/>
    <property type="molecule type" value="Genomic_DNA"/>
</dbReference>
<evidence type="ECO:0000256" key="3">
    <source>
        <dbReference type="ARBA" id="ARBA00006046"/>
    </source>
</evidence>
<feature type="domain" description="Amine oxidase" evidence="10">
    <location>
        <begin position="12"/>
        <end position="480"/>
    </location>
</feature>
<keyword evidence="5 9" id="KW-0125">Carotenoid biosynthesis</keyword>
<dbReference type="AlphaFoldDB" id="A0A0U2XBV0"/>
<evidence type="ECO:0000256" key="5">
    <source>
        <dbReference type="ARBA" id="ARBA00022746"/>
    </source>
</evidence>
<evidence type="ECO:0000256" key="1">
    <source>
        <dbReference type="ARBA" id="ARBA00001974"/>
    </source>
</evidence>
<dbReference type="GO" id="GO:0016117">
    <property type="term" value="P:carotenoid biosynthetic process"/>
    <property type="evidence" value="ECO:0007669"/>
    <property type="project" value="UniProtKB-KW"/>
</dbReference>
<sequence>MQSSLVVGSGFGGIASALRLRSLGFEVHVIERQDDLGGRAQVFEVDGYRHDAGPTVITAPFLFDELFELFGERRQDHIEFRELKPWYRFIFPDGDHFDYGGTFEDTLAEIHRIEPKDQQGYQSLITHSKELFDIGFSRLAHQPFHEIKTMAKQIPHLAKLRSDRSVWDMVCKYLSHDKLRQAFSIQPLLVGGSPFDTTSIYGLIHYLERAYGIYFAMGGTGALVEQLKQLMLRQGITIQTGATVSQILTSQNKVSGVRLESGDVITADYTVFNGDPMHLYRELLPQNDIPFATKIKRDFSKLSMGLYVLFFGTDRQYPDVAHHTIWMGQRYKDLLDDIFHRQTLADDFSLYVHRPTATDPSFAPSGHDSFYVLAPVPHQGAGIDWTIEEPKLRARIIDALDKTMLPDLKEHLRAPFSMTPENFAKDYLSYQGAGFSIAPLFTQSAWFRFHNKAEGFENLFLTGAGTHPGAGMPGVISSAKVVERLVKEASAKAAFV</sequence>
<dbReference type="PANTHER" id="PTHR43734">
    <property type="entry name" value="PHYTOENE DESATURASE"/>
    <property type="match status" value="1"/>
</dbReference>
<keyword evidence="4" id="KW-0285">Flavoprotein</keyword>
<evidence type="ECO:0000259" key="10">
    <source>
        <dbReference type="Pfam" id="PF01593"/>
    </source>
</evidence>
<dbReference type="InterPro" id="IPR008150">
    <property type="entry name" value="Phytoene_DH_bac_CS"/>
</dbReference>
<dbReference type="Gene3D" id="3.50.50.60">
    <property type="entry name" value="FAD/NAD(P)-binding domain"/>
    <property type="match status" value="2"/>
</dbReference>
<name>A0A0U2XBV0_9BACT</name>
<dbReference type="PROSITE" id="PS00982">
    <property type="entry name" value="PHYTOENE_DH"/>
    <property type="match status" value="1"/>
</dbReference>
<keyword evidence="6" id="KW-0274">FAD</keyword>
<evidence type="ECO:0000256" key="9">
    <source>
        <dbReference type="RuleBase" id="RU362075"/>
    </source>
</evidence>
<organism evidence="11">
    <name type="scientific">uncultured bacterium EIL107F05</name>
    <dbReference type="NCBI Taxonomy" id="1768198"/>
    <lineage>
        <taxon>Bacteria</taxon>
        <taxon>environmental samples</taxon>
    </lineage>
</organism>
<comment type="similarity">
    <text evidence="3 9">Belongs to the carotenoid/retinoid oxidoreductase family.</text>
</comment>
<accession>A0A0U2XBV0</accession>
<keyword evidence="7 9" id="KW-0560">Oxidoreductase</keyword>
<dbReference type="PANTHER" id="PTHR43734:SF3">
    <property type="entry name" value="B-CAROTENE KETOLASE"/>
    <property type="match status" value="1"/>
</dbReference>
<comment type="cofactor">
    <cofactor evidence="1">
        <name>FAD</name>
        <dbReference type="ChEBI" id="CHEBI:57692"/>
    </cofactor>
</comment>
<evidence type="ECO:0000256" key="7">
    <source>
        <dbReference type="ARBA" id="ARBA00023002"/>
    </source>
</evidence>
<evidence type="ECO:0000256" key="2">
    <source>
        <dbReference type="ARBA" id="ARBA00004829"/>
    </source>
</evidence>
<dbReference type="InterPro" id="IPR036188">
    <property type="entry name" value="FAD/NAD-bd_sf"/>
</dbReference>
<dbReference type="NCBIfam" id="TIGR02734">
    <property type="entry name" value="crtI_fam"/>
    <property type="match status" value="1"/>
</dbReference>
<protein>
    <recommendedName>
        <fullName evidence="8">Phytoene dehydrogenase</fullName>
    </recommendedName>
</protein>
<dbReference type="InterPro" id="IPR002937">
    <property type="entry name" value="Amino_oxidase"/>
</dbReference>
<evidence type="ECO:0000256" key="4">
    <source>
        <dbReference type="ARBA" id="ARBA00022630"/>
    </source>
</evidence>
<dbReference type="SUPFAM" id="SSF51905">
    <property type="entry name" value="FAD/NAD(P)-binding domain"/>
    <property type="match status" value="1"/>
</dbReference>
<reference evidence="11" key="1">
    <citation type="journal article" date="2016" name="ISME J.">
        <title>Functional metagenomic screen reveals new and diverse microbial rhodopsins.</title>
        <authorList>
            <person name="Pushkarev A."/>
            <person name="Beja O."/>
        </authorList>
    </citation>
    <scope>NUCLEOTIDE SEQUENCE</scope>
</reference>
<evidence type="ECO:0000256" key="8">
    <source>
        <dbReference type="ARBA" id="ARBA00031986"/>
    </source>
</evidence>
<evidence type="ECO:0000313" key="11">
    <source>
        <dbReference type="EMBL" id="ALS56030.1"/>
    </source>
</evidence>
<proteinExistence type="inferred from homology"/>
<comment type="pathway">
    <text evidence="2 9">Carotenoid biosynthesis.</text>
</comment>
<evidence type="ECO:0000256" key="6">
    <source>
        <dbReference type="ARBA" id="ARBA00022827"/>
    </source>
</evidence>